<dbReference type="InterPro" id="IPR008271">
    <property type="entry name" value="Ser/Thr_kinase_AS"/>
</dbReference>
<dbReference type="GO" id="GO:0005776">
    <property type="term" value="C:autophagosome"/>
    <property type="evidence" value="ECO:0007669"/>
    <property type="project" value="TreeGrafter"/>
</dbReference>
<dbReference type="InterPro" id="IPR000719">
    <property type="entry name" value="Prot_kinase_dom"/>
</dbReference>
<dbReference type="SMART" id="SM00220">
    <property type="entry name" value="S_TKc"/>
    <property type="match status" value="1"/>
</dbReference>
<keyword evidence="1" id="KW-0808">Transferase</keyword>
<sequence length="296" mass="32870">MHNLSIPNYVLLGKTGEGGFGVIYKAKHINTGQLVAIKLQKKRPLLHTQHHLTYETQLCAQIDHPHIVKLLDQGCTPDKKPFAVFEYVAGETLKERILKNNRLTITETYHLMGQLLDALVCIHSLHIVHRDLKPQNIMVSHTGAVPHIKLLDFGAATFTLQPTGIDTKTMAGTPAYSAPEQLQGTPPTVKLDLYAWGLIFLECLKGAPIVKGNATEAMRQQLSPQAVSLPKILHHHPLGNLLRWTLKKKAGARIGKTIQLYRAYTLIDVNTLPAQVSFEPTHGQPQNTQITQQNSL</sequence>
<evidence type="ECO:0000256" key="4">
    <source>
        <dbReference type="ARBA" id="ARBA00022840"/>
    </source>
</evidence>
<evidence type="ECO:0000313" key="7">
    <source>
        <dbReference type="Proteomes" id="UP000004095"/>
    </source>
</evidence>
<accession>A1ZRC2</accession>
<name>A1ZRC2_MICM2</name>
<dbReference type="Proteomes" id="UP000004095">
    <property type="component" value="Unassembled WGS sequence"/>
</dbReference>
<evidence type="ECO:0000256" key="2">
    <source>
        <dbReference type="ARBA" id="ARBA00022741"/>
    </source>
</evidence>
<feature type="domain" description="Protein kinase" evidence="5">
    <location>
        <begin position="9"/>
        <end position="267"/>
    </location>
</feature>
<dbReference type="InterPro" id="IPR045269">
    <property type="entry name" value="Atg1-like"/>
</dbReference>
<evidence type="ECO:0000256" key="3">
    <source>
        <dbReference type="ARBA" id="ARBA00022777"/>
    </source>
</evidence>
<evidence type="ECO:0000313" key="6">
    <source>
        <dbReference type="EMBL" id="EAY27012.1"/>
    </source>
</evidence>
<dbReference type="GO" id="GO:0000407">
    <property type="term" value="C:phagophore assembly site"/>
    <property type="evidence" value="ECO:0007669"/>
    <property type="project" value="TreeGrafter"/>
</dbReference>
<protein>
    <submittedName>
        <fullName evidence="6">Protein kinase domain protein</fullName>
    </submittedName>
</protein>
<dbReference type="GO" id="GO:0005524">
    <property type="term" value="F:ATP binding"/>
    <property type="evidence" value="ECO:0007669"/>
    <property type="project" value="UniProtKB-KW"/>
</dbReference>
<dbReference type="SUPFAM" id="SSF56112">
    <property type="entry name" value="Protein kinase-like (PK-like)"/>
    <property type="match status" value="1"/>
</dbReference>
<comment type="caution">
    <text evidence="6">The sequence shown here is derived from an EMBL/GenBank/DDBJ whole genome shotgun (WGS) entry which is preliminary data.</text>
</comment>
<reference evidence="6 7" key="1">
    <citation type="submission" date="2007-01" db="EMBL/GenBank/DDBJ databases">
        <authorList>
            <person name="Haygood M."/>
            <person name="Podell S."/>
            <person name="Anderson C."/>
            <person name="Hopkinson B."/>
            <person name="Roe K."/>
            <person name="Barbeau K."/>
            <person name="Gaasterland T."/>
            <person name="Ferriera S."/>
            <person name="Johnson J."/>
            <person name="Kravitz S."/>
            <person name="Beeson K."/>
            <person name="Sutton G."/>
            <person name="Rogers Y.-H."/>
            <person name="Friedman R."/>
            <person name="Frazier M."/>
            <person name="Venter J.C."/>
        </authorList>
    </citation>
    <scope>NUCLEOTIDE SEQUENCE [LARGE SCALE GENOMIC DNA]</scope>
    <source>
        <strain evidence="6 7">ATCC 23134</strain>
    </source>
</reference>
<dbReference type="GO" id="GO:0016020">
    <property type="term" value="C:membrane"/>
    <property type="evidence" value="ECO:0007669"/>
    <property type="project" value="TreeGrafter"/>
</dbReference>
<dbReference type="PANTHER" id="PTHR24348:SF22">
    <property type="entry name" value="NON-SPECIFIC SERINE_THREONINE PROTEIN KINASE"/>
    <property type="match status" value="1"/>
</dbReference>
<dbReference type="Gene3D" id="1.10.510.10">
    <property type="entry name" value="Transferase(Phosphotransferase) domain 1"/>
    <property type="match status" value="1"/>
</dbReference>
<dbReference type="GO" id="GO:0005829">
    <property type="term" value="C:cytosol"/>
    <property type="evidence" value="ECO:0007669"/>
    <property type="project" value="TreeGrafter"/>
</dbReference>
<dbReference type="CDD" id="cd14014">
    <property type="entry name" value="STKc_PknB_like"/>
    <property type="match status" value="1"/>
</dbReference>
<keyword evidence="7" id="KW-1185">Reference proteome</keyword>
<dbReference type="eggNOG" id="COG0515">
    <property type="taxonomic scope" value="Bacteria"/>
</dbReference>
<evidence type="ECO:0000256" key="1">
    <source>
        <dbReference type="ARBA" id="ARBA00022679"/>
    </source>
</evidence>
<dbReference type="AlphaFoldDB" id="A1ZRC2"/>
<proteinExistence type="predicted"/>
<dbReference type="EMBL" id="AAWS01000027">
    <property type="protein sequence ID" value="EAY27012.1"/>
    <property type="molecule type" value="Genomic_DNA"/>
</dbReference>
<dbReference type="InterPro" id="IPR011009">
    <property type="entry name" value="Kinase-like_dom_sf"/>
</dbReference>
<evidence type="ECO:0000259" key="5">
    <source>
        <dbReference type="PROSITE" id="PS50011"/>
    </source>
</evidence>
<dbReference type="GO" id="GO:0004674">
    <property type="term" value="F:protein serine/threonine kinase activity"/>
    <property type="evidence" value="ECO:0007669"/>
    <property type="project" value="InterPro"/>
</dbReference>
<gene>
    <name evidence="6" type="ORF">M23134_04700</name>
</gene>
<keyword evidence="2" id="KW-0547">Nucleotide-binding</keyword>
<keyword evidence="3 6" id="KW-0418">Kinase</keyword>
<keyword evidence="4" id="KW-0067">ATP-binding</keyword>
<dbReference type="PROSITE" id="PS50011">
    <property type="entry name" value="PROTEIN_KINASE_DOM"/>
    <property type="match status" value="1"/>
</dbReference>
<dbReference type="RefSeq" id="WP_004156348.1">
    <property type="nucleotide sequence ID" value="NZ_AAWS01000027.1"/>
</dbReference>
<dbReference type="PROSITE" id="PS00108">
    <property type="entry name" value="PROTEIN_KINASE_ST"/>
    <property type="match status" value="1"/>
</dbReference>
<dbReference type="OrthoDB" id="9813021at2"/>
<dbReference type="Pfam" id="PF00069">
    <property type="entry name" value="Pkinase"/>
    <property type="match status" value="1"/>
</dbReference>
<organism evidence="6 7">
    <name type="scientific">Microscilla marina ATCC 23134</name>
    <dbReference type="NCBI Taxonomy" id="313606"/>
    <lineage>
        <taxon>Bacteria</taxon>
        <taxon>Pseudomonadati</taxon>
        <taxon>Bacteroidota</taxon>
        <taxon>Cytophagia</taxon>
        <taxon>Cytophagales</taxon>
        <taxon>Microscillaceae</taxon>
        <taxon>Microscilla</taxon>
    </lineage>
</organism>
<dbReference type="PANTHER" id="PTHR24348">
    <property type="entry name" value="SERINE/THREONINE-PROTEIN KINASE UNC-51-RELATED"/>
    <property type="match status" value="1"/>
</dbReference>